<organism evidence="1 2">
    <name type="scientific">Liparis tanakae</name>
    <name type="common">Tanaka's snailfish</name>
    <dbReference type="NCBI Taxonomy" id="230148"/>
    <lineage>
        <taxon>Eukaryota</taxon>
        <taxon>Metazoa</taxon>
        <taxon>Chordata</taxon>
        <taxon>Craniata</taxon>
        <taxon>Vertebrata</taxon>
        <taxon>Euteleostomi</taxon>
        <taxon>Actinopterygii</taxon>
        <taxon>Neopterygii</taxon>
        <taxon>Teleostei</taxon>
        <taxon>Neoteleostei</taxon>
        <taxon>Acanthomorphata</taxon>
        <taxon>Eupercaria</taxon>
        <taxon>Perciformes</taxon>
        <taxon>Cottioidei</taxon>
        <taxon>Cottales</taxon>
        <taxon>Liparidae</taxon>
        <taxon>Liparis</taxon>
    </lineage>
</organism>
<reference evidence="1 2" key="1">
    <citation type="submission" date="2019-03" db="EMBL/GenBank/DDBJ databases">
        <title>First draft genome of Liparis tanakae, snailfish: a comprehensive survey of snailfish specific genes.</title>
        <authorList>
            <person name="Kim W."/>
            <person name="Song I."/>
            <person name="Jeong J.-H."/>
            <person name="Kim D."/>
            <person name="Kim S."/>
            <person name="Ryu S."/>
            <person name="Song J.Y."/>
            <person name="Lee S.K."/>
        </authorList>
    </citation>
    <scope>NUCLEOTIDE SEQUENCE [LARGE SCALE GENOMIC DNA]</scope>
    <source>
        <tissue evidence="1">Muscle</tissue>
    </source>
</reference>
<evidence type="ECO:0000313" key="2">
    <source>
        <dbReference type="Proteomes" id="UP000314294"/>
    </source>
</evidence>
<keyword evidence="2" id="KW-1185">Reference proteome</keyword>
<dbReference type="AlphaFoldDB" id="A0A4Z2HDR2"/>
<evidence type="ECO:0000313" key="1">
    <source>
        <dbReference type="EMBL" id="TNN62922.1"/>
    </source>
</evidence>
<dbReference type="EMBL" id="SRLO01000284">
    <property type="protein sequence ID" value="TNN62922.1"/>
    <property type="molecule type" value="Genomic_DNA"/>
</dbReference>
<comment type="caution">
    <text evidence="1">The sequence shown here is derived from an EMBL/GenBank/DDBJ whole genome shotgun (WGS) entry which is preliminary data.</text>
</comment>
<dbReference type="Proteomes" id="UP000314294">
    <property type="component" value="Unassembled WGS sequence"/>
</dbReference>
<protein>
    <submittedName>
        <fullName evidence="1">Uncharacterized protein</fullName>
    </submittedName>
</protein>
<gene>
    <name evidence="1" type="ORF">EYF80_026874</name>
</gene>
<accession>A0A4Z2HDR2</accession>
<proteinExistence type="predicted"/>
<sequence>MDIGTFILSRVGVLSFPRSLQSVTSPQARFICCSSFYFEMLLCPITTRNSILSRGRCKVKPTAGKVHNFVLFSPANGNIVFNSPSLNRNCIELKTLHGSYMAGLEMNSINHRYYSQIRILRSHRLKT</sequence>
<name>A0A4Z2HDR2_9TELE</name>